<dbReference type="Proteomes" id="UP000184073">
    <property type="component" value="Unassembled WGS sequence"/>
</dbReference>
<dbReference type="VEuPathDB" id="FungiDB:ASPVEDRAFT_34944"/>
<reference evidence="5" key="1">
    <citation type="journal article" date="2017" name="Genome Biol.">
        <title>Comparative genomics reveals high biological diversity and specific adaptations in the industrially and medically important fungal genus Aspergillus.</title>
        <authorList>
            <person name="de Vries R.P."/>
            <person name="Riley R."/>
            <person name="Wiebenga A."/>
            <person name="Aguilar-Osorio G."/>
            <person name="Amillis S."/>
            <person name="Uchima C.A."/>
            <person name="Anderluh G."/>
            <person name="Asadollahi M."/>
            <person name="Askin M."/>
            <person name="Barry K."/>
            <person name="Battaglia E."/>
            <person name="Bayram O."/>
            <person name="Benocci T."/>
            <person name="Braus-Stromeyer S.A."/>
            <person name="Caldana C."/>
            <person name="Canovas D."/>
            <person name="Cerqueira G.C."/>
            <person name="Chen F."/>
            <person name="Chen W."/>
            <person name="Choi C."/>
            <person name="Clum A."/>
            <person name="Dos Santos R.A."/>
            <person name="Damasio A.R."/>
            <person name="Diallinas G."/>
            <person name="Emri T."/>
            <person name="Fekete E."/>
            <person name="Flipphi M."/>
            <person name="Freyberg S."/>
            <person name="Gallo A."/>
            <person name="Gournas C."/>
            <person name="Habgood R."/>
            <person name="Hainaut M."/>
            <person name="Harispe M.L."/>
            <person name="Henrissat B."/>
            <person name="Hilden K.S."/>
            <person name="Hope R."/>
            <person name="Hossain A."/>
            <person name="Karabika E."/>
            <person name="Karaffa L."/>
            <person name="Karanyi Z."/>
            <person name="Krasevec N."/>
            <person name="Kuo A."/>
            <person name="Kusch H."/>
            <person name="LaButti K."/>
            <person name="Lagendijk E.L."/>
            <person name="Lapidus A."/>
            <person name="Levasseur A."/>
            <person name="Lindquist E."/>
            <person name="Lipzen A."/>
            <person name="Logrieco A.F."/>
            <person name="MacCabe A."/>
            <person name="Maekelae M.R."/>
            <person name="Malavazi I."/>
            <person name="Melin P."/>
            <person name="Meyer V."/>
            <person name="Mielnichuk N."/>
            <person name="Miskei M."/>
            <person name="Molnar A.P."/>
            <person name="Mule G."/>
            <person name="Ngan C.Y."/>
            <person name="Orejas M."/>
            <person name="Orosz E."/>
            <person name="Ouedraogo J.P."/>
            <person name="Overkamp K.M."/>
            <person name="Park H.-S."/>
            <person name="Perrone G."/>
            <person name="Piumi F."/>
            <person name="Punt P.J."/>
            <person name="Ram A.F."/>
            <person name="Ramon A."/>
            <person name="Rauscher S."/>
            <person name="Record E."/>
            <person name="Riano-Pachon D.M."/>
            <person name="Robert V."/>
            <person name="Roehrig J."/>
            <person name="Ruller R."/>
            <person name="Salamov A."/>
            <person name="Salih N.S."/>
            <person name="Samson R.A."/>
            <person name="Sandor E."/>
            <person name="Sanguinetti M."/>
            <person name="Schuetze T."/>
            <person name="Sepcic K."/>
            <person name="Shelest E."/>
            <person name="Sherlock G."/>
            <person name="Sophianopoulou V."/>
            <person name="Squina F.M."/>
            <person name="Sun H."/>
            <person name="Susca A."/>
            <person name="Todd R.B."/>
            <person name="Tsang A."/>
            <person name="Unkles S.E."/>
            <person name="van de Wiele N."/>
            <person name="van Rossen-Uffink D."/>
            <person name="Oliveira J.V."/>
            <person name="Vesth T.C."/>
            <person name="Visser J."/>
            <person name="Yu J.-H."/>
            <person name="Zhou M."/>
            <person name="Andersen M.R."/>
            <person name="Archer D.B."/>
            <person name="Baker S.E."/>
            <person name="Benoit I."/>
            <person name="Brakhage A.A."/>
            <person name="Braus G.H."/>
            <person name="Fischer R."/>
            <person name="Frisvad J.C."/>
            <person name="Goldman G.H."/>
            <person name="Houbraken J."/>
            <person name="Oakley B."/>
            <person name="Pocsi I."/>
            <person name="Scazzocchio C."/>
            <person name="Seiboth B."/>
            <person name="vanKuyk P.A."/>
            <person name="Wortman J."/>
            <person name="Dyer P.S."/>
            <person name="Grigoriev I.V."/>
        </authorList>
    </citation>
    <scope>NUCLEOTIDE SEQUENCE [LARGE SCALE GENOMIC DNA]</scope>
    <source>
        <strain evidence="5">CBS 583.65</strain>
    </source>
</reference>
<dbReference type="GeneID" id="63726415"/>
<keyword evidence="1" id="KW-0677">Repeat</keyword>
<keyword evidence="5" id="KW-1185">Reference proteome</keyword>
<dbReference type="InterPro" id="IPR056884">
    <property type="entry name" value="NPHP3-like_N"/>
</dbReference>
<dbReference type="EMBL" id="KV878141">
    <property type="protein sequence ID" value="OJJ08814.1"/>
    <property type="molecule type" value="Genomic_DNA"/>
</dbReference>
<dbReference type="Pfam" id="PF24883">
    <property type="entry name" value="NPHP3_N"/>
    <property type="match status" value="1"/>
</dbReference>
<sequence length="1554" mass="175315">MQAMSAANLVIEIKARSLPSSLTSQDTTHPARLAWALDLYAPGGTRVRSITVKDPVHGEQRRLCHWYLEEHVQKVPYSVGLANDARALLEEYPRRLWRELHLVDVISACGITQQESPKLLTLQISDKEYPSAESKNTVHQLFWETLEYLDSIITSGWKVVVERHLSPVDIPGSLTTRVRSRGSKEENIVRVNVLLVIARDTSRNPETYSDVRPFLAWGALNQVQNALDANGGPLKLHVEIARPGTFGSFKEHLRRAKETHGPGYFQIVHFDLHGAVKTVAGKKVGILYFNKERSTRTRPVPASSIARVLKEYEVPLVIMNACDSARAESGDDANIANVFHRKGSARNVLAMSFKISSAAVDLFLTIFYQSLLVDKLAFAAAARKARRVLRINMLRPARFGVQRELLDSFVPVLYGAGDGCVCVEDSPQGENPSADAASLPSAFAAHLVAYPVTPVGRDFDILRLEKVLCERQVVYLHGLPGAGKTCLLQYVSALWQQTRFVDAVVTVDLVKEKIDSAADFADLVLNQLLQNYAQVERSSLWSIRSMNLQSHDLDATKKIISRILDTCKVILIIDGLDMLSSPFRVPLTLGSRRVGASPQEVFDVVKSMFLLDMADERETRSRLILAGRRPDHEWLKGFLGPLTNAQSYELQNLELADSIELSQKILCEAGEDISKWESEDFDFLEAIIDLLQGVPLALKDILPIQQVLLVPWREFYDRLHSGLFNSLSDLRDFGPYPLVAELDYISAELPPDVFMFFLLFSLYWGQSAPLHAFERLFLASTTKEVSTRQREELESERFSNWAGPLLGFAVDRGYLRLDLSSNIAWVHPLFSIYGRAFIPKFNPHLQHPWMRELVLKSIQLILFTFKESQISPTDENAPDCCLKATKYGGDANVLTCIKLGLELSSTMDVTHWPIHFLQSYIRDHALPIYAAQSFLDFLSLCVGKSSTTSSLRSSPLKFCIEAVFCLVGNTRLSFWIRKRGEQITLLCISMLQELGRYREYDCDPDVTMSQLLLLSVLWEYRDALGWLTESFDAAGLASDIKKDILNNRQEIMERIGKTAMVNHATESKEGGSSPILQNLSQTESLRQDLDMLIQSLEEIKSPKWCPALDEDMQKESHGGSSDGDRFKKLINTYTLGAARGDLEELSRGGPLDVECDVPSKGDLPSPTLQGLEDATDTGDWNEVFHHHSKLLFTAIDNMKFHEADQHINAIRHICKMTGNLAILGPSLDGLKETVDQQRASFQLSLSLLPSLEGGHREGSIQIERELLSSRADAAPLHAFLANTWFNRIEAEEGSGGYIPSLSREKMLRLVQRHAKRFRNPHDLRAMQGQLESFLETMMSVKHAVAEREFTACFAHLGNLEQMLEKDEYLYGLFEGVDWIERIRQKCQKREFLVDRIYAQTAAIIDGDFNRAYSIIDEISSLDPTDFPVELSLDQVSTMLRSSTELEYLTREIEDAKTLNDANKVRELNTDYMDKWKKNKPAHIEEVEIFIAQNLNWLIQESMDNLRWQEGLKLCDEALEYYISSDEESLLKCSLFQNLRESCEAGLVNQSLAEA</sequence>
<feature type="domain" description="CHAT" evidence="2">
    <location>
        <begin position="188"/>
        <end position="390"/>
    </location>
</feature>
<organism evidence="4 5">
    <name type="scientific">Aspergillus versicolor CBS 583.65</name>
    <dbReference type="NCBI Taxonomy" id="1036611"/>
    <lineage>
        <taxon>Eukaryota</taxon>
        <taxon>Fungi</taxon>
        <taxon>Dikarya</taxon>
        <taxon>Ascomycota</taxon>
        <taxon>Pezizomycotina</taxon>
        <taxon>Eurotiomycetes</taxon>
        <taxon>Eurotiomycetidae</taxon>
        <taxon>Eurotiales</taxon>
        <taxon>Aspergillaceae</taxon>
        <taxon>Aspergillus</taxon>
        <taxon>Aspergillus subgen. Nidulantes</taxon>
    </lineage>
</organism>
<dbReference type="STRING" id="1036611.A0A1L9Q4W2"/>
<proteinExistence type="predicted"/>
<protein>
    <recommendedName>
        <fullName evidence="6">CHAT domain-containing protein</fullName>
    </recommendedName>
</protein>
<dbReference type="SUPFAM" id="SSF52540">
    <property type="entry name" value="P-loop containing nucleoside triphosphate hydrolases"/>
    <property type="match status" value="1"/>
</dbReference>
<dbReference type="InterPro" id="IPR027417">
    <property type="entry name" value="P-loop_NTPase"/>
</dbReference>
<dbReference type="InterPro" id="IPR024983">
    <property type="entry name" value="CHAT_dom"/>
</dbReference>
<evidence type="ECO:0000259" key="2">
    <source>
        <dbReference type="Pfam" id="PF12770"/>
    </source>
</evidence>
<evidence type="ECO:0008006" key="6">
    <source>
        <dbReference type="Google" id="ProtNLM"/>
    </source>
</evidence>
<dbReference type="RefSeq" id="XP_040674576.1">
    <property type="nucleotide sequence ID" value="XM_040810904.1"/>
</dbReference>
<dbReference type="OrthoDB" id="4508661at2759"/>
<feature type="domain" description="Nephrocystin 3-like N-terminal" evidence="3">
    <location>
        <begin position="471"/>
        <end position="578"/>
    </location>
</feature>
<evidence type="ECO:0000259" key="3">
    <source>
        <dbReference type="Pfam" id="PF24883"/>
    </source>
</evidence>
<dbReference type="Pfam" id="PF12770">
    <property type="entry name" value="CHAT"/>
    <property type="match status" value="1"/>
</dbReference>
<gene>
    <name evidence="4" type="ORF">ASPVEDRAFT_34944</name>
</gene>
<evidence type="ECO:0000256" key="1">
    <source>
        <dbReference type="ARBA" id="ARBA00022737"/>
    </source>
</evidence>
<name>A0A1L9Q4W2_ASPVE</name>
<accession>A0A1L9Q4W2</accession>
<evidence type="ECO:0000313" key="5">
    <source>
        <dbReference type="Proteomes" id="UP000184073"/>
    </source>
</evidence>
<evidence type="ECO:0000313" key="4">
    <source>
        <dbReference type="EMBL" id="OJJ08814.1"/>
    </source>
</evidence>
<dbReference type="Gene3D" id="3.40.50.300">
    <property type="entry name" value="P-loop containing nucleotide triphosphate hydrolases"/>
    <property type="match status" value="1"/>
</dbReference>